<dbReference type="InterPro" id="IPR036900">
    <property type="entry name" value="A-D-PHexomutase_C_sf"/>
</dbReference>
<evidence type="ECO:0000256" key="5">
    <source>
        <dbReference type="ARBA" id="ARBA00022842"/>
    </source>
</evidence>
<dbReference type="PANTHER" id="PTHR42946:SF1">
    <property type="entry name" value="PHOSPHOGLUCOMUTASE (ALPHA-D-GLUCOSE-1,6-BISPHOSPHATE-DEPENDENT)"/>
    <property type="match status" value="1"/>
</dbReference>
<keyword evidence="6 13" id="KW-0413">Isomerase</keyword>
<name>A0A645AA77_9ZZZZ</name>
<dbReference type="InterPro" id="IPR006352">
    <property type="entry name" value="GlmM_bact"/>
</dbReference>
<evidence type="ECO:0000256" key="2">
    <source>
        <dbReference type="ARBA" id="ARBA00010231"/>
    </source>
</evidence>
<dbReference type="GO" id="GO:0005975">
    <property type="term" value="P:carbohydrate metabolic process"/>
    <property type="evidence" value="ECO:0007669"/>
    <property type="project" value="InterPro"/>
</dbReference>
<evidence type="ECO:0000256" key="6">
    <source>
        <dbReference type="ARBA" id="ARBA00023235"/>
    </source>
</evidence>
<dbReference type="Pfam" id="PF02878">
    <property type="entry name" value="PGM_PMM_I"/>
    <property type="match status" value="1"/>
</dbReference>
<dbReference type="SUPFAM" id="SSF53738">
    <property type="entry name" value="Phosphoglucomutase, first 3 domains"/>
    <property type="match status" value="3"/>
</dbReference>
<dbReference type="FunFam" id="3.40.120.10:FF:000002">
    <property type="entry name" value="Phosphoglucosamine mutase"/>
    <property type="match status" value="1"/>
</dbReference>
<evidence type="ECO:0000259" key="10">
    <source>
        <dbReference type="Pfam" id="PF02878"/>
    </source>
</evidence>
<dbReference type="Pfam" id="PF00408">
    <property type="entry name" value="PGM_PMM_IV"/>
    <property type="match status" value="1"/>
</dbReference>
<dbReference type="NCBIfam" id="TIGR01455">
    <property type="entry name" value="glmM"/>
    <property type="match status" value="1"/>
</dbReference>
<comment type="caution">
    <text evidence="13">The sequence shown here is derived from an EMBL/GenBank/DDBJ whole genome shotgun (WGS) entry which is preliminary data.</text>
</comment>
<dbReference type="InterPro" id="IPR016066">
    <property type="entry name" value="A-D-PHexomutase_CS"/>
</dbReference>
<accession>A0A645AA77</accession>
<reference evidence="13" key="1">
    <citation type="submission" date="2019-08" db="EMBL/GenBank/DDBJ databases">
        <authorList>
            <person name="Kucharzyk K."/>
            <person name="Murdoch R.W."/>
            <person name="Higgins S."/>
            <person name="Loffler F."/>
        </authorList>
    </citation>
    <scope>NUCLEOTIDE SEQUENCE</scope>
</reference>
<dbReference type="Gene3D" id="3.30.310.50">
    <property type="entry name" value="Alpha-D-phosphohexomutase, C-terminal domain"/>
    <property type="match status" value="1"/>
</dbReference>
<dbReference type="InterPro" id="IPR016055">
    <property type="entry name" value="A-D-PHexomutase_a/b/a-I/II/III"/>
</dbReference>
<dbReference type="GO" id="GO:0009252">
    <property type="term" value="P:peptidoglycan biosynthetic process"/>
    <property type="evidence" value="ECO:0007669"/>
    <property type="project" value="TreeGrafter"/>
</dbReference>
<dbReference type="GO" id="GO:0004615">
    <property type="term" value="F:phosphomannomutase activity"/>
    <property type="evidence" value="ECO:0007669"/>
    <property type="project" value="TreeGrafter"/>
</dbReference>
<dbReference type="EC" id="5.4.2.10" evidence="7"/>
<sequence>MGKLFGTDGIRGVVGENLTAQEAFRVGQAIAAVLMEELGRRPVILIGKDTRVSSDMLESALMAGICDVGGDVKPLGTIPTPAVAYLTVQERGDAGIVVSASHNPYEHNGIKVFNAQGYKLSDEVERRVEEKILSDAPMKSRTREEIGRRHHGMRQLKRDYIDFVAGTVESDLAGMRILVDCANGAASATAPELFGRFKAHTDFIHTQPDGLNINSRCGSTHLEDLAAAVVKGRYDVGVAFDGDADRCLLVDETGGDIDGDKVMAVCAADMKRRGKLSGNAVVATVMSNLGLHEFCRNSGLELVCTDVGDRNVLEEMLRCDYRIGGEQSGHTIFTELETTGDGEVTALQFLQVLNSSGKKASELVSVCAVYPQELVNVSVSHQRGVKEAIMASQALKDAVKSEEETLGGEGRILVRPSGTEALIRVMVEAKTTDKARRTAEKLADFVKNIKV</sequence>
<dbReference type="CDD" id="cd05802">
    <property type="entry name" value="GlmM"/>
    <property type="match status" value="1"/>
</dbReference>
<feature type="domain" description="Alpha-D-phosphohexomutase C-terminal" evidence="9">
    <location>
        <begin position="374"/>
        <end position="444"/>
    </location>
</feature>
<dbReference type="InterPro" id="IPR050060">
    <property type="entry name" value="Phosphoglucosamine_mutase"/>
</dbReference>
<protein>
    <recommendedName>
        <fullName evidence="8">Phosphoglucosamine mutase</fullName>
        <ecNumber evidence="7">5.4.2.10</ecNumber>
    </recommendedName>
</protein>
<keyword evidence="4" id="KW-0479">Metal-binding</keyword>
<comment type="cofactor">
    <cofactor evidence="1">
        <name>Mg(2+)</name>
        <dbReference type="ChEBI" id="CHEBI:18420"/>
    </cofactor>
</comment>
<dbReference type="InterPro" id="IPR005846">
    <property type="entry name" value="A-D-PHexomutase_a/b/a-III"/>
</dbReference>
<dbReference type="HAMAP" id="MF_01554_B">
    <property type="entry name" value="GlmM_B"/>
    <property type="match status" value="1"/>
</dbReference>
<dbReference type="Pfam" id="PF02879">
    <property type="entry name" value="PGM_PMM_II"/>
    <property type="match status" value="1"/>
</dbReference>
<dbReference type="EMBL" id="VSSQ01012821">
    <property type="protein sequence ID" value="MPM50115.1"/>
    <property type="molecule type" value="Genomic_DNA"/>
</dbReference>
<evidence type="ECO:0000256" key="1">
    <source>
        <dbReference type="ARBA" id="ARBA00001946"/>
    </source>
</evidence>
<dbReference type="PANTHER" id="PTHR42946">
    <property type="entry name" value="PHOSPHOHEXOSE MUTASE"/>
    <property type="match status" value="1"/>
</dbReference>
<dbReference type="FunFam" id="3.40.120.10:FF:000001">
    <property type="entry name" value="Phosphoglucosamine mutase"/>
    <property type="match status" value="1"/>
</dbReference>
<evidence type="ECO:0000256" key="8">
    <source>
        <dbReference type="ARBA" id="ARBA00068193"/>
    </source>
</evidence>
<dbReference type="SUPFAM" id="SSF55957">
    <property type="entry name" value="Phosphoglucomutase, C-terminal domain"/>
    <property type="match status" value="1"/>
</dbReference>
<evidence type="ECO:0000256" key="7">
    <source>
        <dbReference type="ARBA" id="ARBA00066330"/>
    </source>
</evidence>
<evidence type="ECO:0000256" key="4">
    <source>
        <dbReference type="ARBA" id="ARBA00022723"/>
    </source>
</evidence>
<feature type="domain" description="Alpha-D-phosphohexomutase alpha/beta/alpha" evidence="11">
    <location>
        <begin position="159"/>
        <end position="254"/>
    </location>
</feature>
<evidence type="ECO:0000259" key="12">
    <source>
        <dbReference type="Pfam" id="PF02880"/>
    </source>
</evidence>
<dbReference type="FunFam" id="3.30.310.50:FF:000001">
    <property type="entry name" value="Phosphoglucosamine mutase"/>
    <property type="match status" value="1"/>
</dbReference>
<dbReference type="GO" id="GO:0006048">
    <property type="term" value="P:UDP-N-acetylglucosamine biosynthetic process"/>
    <property type="evidence" value="ECO:0007669"/>
    <property type="project" value="TreeGrafter"/>
</dbReference>
<dbReference type="AlphaFoldDB" id="A0A645AA77"/>
<dbReference type="InterPro" id="IPR005841">
    <property type="entry name" value="Alpha-D-phosphohexomutase_SF"/>
</dbReference>
<evidence type="ECO:0000259" key="11">
    <source>
        <dbReference type="Pfam" id="PF02879"/>
    </source>
</evidence>
<dbReference type="InterPro" id="IPR005843">
    <property type="entry name" value="A-D-PHexomutase_C"/>
</dbReference>
<proteinExistence type="inferred from homology"/>
<dbReference type="Pfam" id="PF02880">
    <property type="entry name" value="PGM_PMM_III"/>
    <property type="match status" value="1"/>
</dbReference>
<feature type="domain" description="Alpha-D-phosphohexomutase alpha/beta/alpha" evidence="12">
    <location>
        <begin position="258"/>
        <end position="366"/>
    </location>
</feature>
<dbReference type="PROSITE" id="PS00710">
    <property type="entry name" value="PGM_PMM"/>
    <property type="match status" value="1"/>
</dbReference>
<comment type="similarity">
    <text evidence="2">Belongs to the phosphohexose mutase family.</text>
</comment>
<keyword evidence="3" id="KW-0597">Phosphoprotein</keyword>
<dbReference type="InterPro" id="IPR005845">
    <property type="entry name" value="A-D-PHexomutase_a/b/a-II"/>
</dbReference>
<dbReference type="GO" id="GO:0005829">
    <property type="term" value="C:cytosol"/>
    <property type="evidence" value="ECO:0007669"/>
    <property type="project" value="TreeGrafter"/>
</dbReference>
<evidence type="ECO:0000259" key="9">
    <source>
        <dbReference type="Pfam" id="PF00408"/>
    </source>
</evidence>
<dbReference type="GO" id="GO:0000287">
    <property type="term" value="F:magnesium ion binding"/>
    <property type="evidence" value="ECO:0007669"/>
    <property type="project" value="InterPro"/>
</dbReference>
<keyword evidence="5" id="KW-0460">Magnesium</keyword>
<gene>
    <name evidence="13" type="primary">glmM_24</name>
    <name evidence="13" type="ORF">SDC9_96850</name>
</gene>
<dbReference type="PRINTS" id="PR00509">
    <property type="entry name" value="PGMPMM"/>
</dbReference>
<dbReference type="GO" id="GO:0008966">
    <property type="term" value="F:phosphoglucosamine mutase activity"/>
    <property type="evidence" value="ECO:0007669"/>
    <property type="project" value="UniProtKB-EC"/>
</dbReference>
<feature type="domain" description="Alpha-D-phosphohexomutase alpha/beta/alpha" evidence="10">
    <location>
        <begin position="3"/>
        <end position="134"/>
    </location>
</feature>
<evidence type="ECO:0000313" key="13">
    <source>
        <dbReference type="EMBL" id="MPM50115.1"/>
    </source>
</evidence>
<evidence type="ECO:0000256" key="3">
    <source>
        <dbReference type="ARBA" id="ARBA00022553"/>
    </source>
</evidence>
<dbReference type="InterPro" id="IPR005844">
    <property type="entry name" value="A-D-PHexomutase_a/b/a-I"/>
</dbReference>
<organism evidence="13">
    <name type="scientific">bioreactor metagenome</name>
    <dbReference type="NCBI Taxonomy" id="1076179"/>
    <lineage>
        <taxon>unclassified sequences</taxon>
        <taxon>metagenomes</taxon>
        <taxon>ecological metagenomes</taxon>
    </lineage>
</organism>
<dbReference type="Gene3D" id="3.40.120.10">
    <property type="entry name" value="Alpha-D-Glucose-1,6-Bisphosphate, subunit A, domain 3"/>
    <property type="match status" value="3"/>
</dbReference>